<proteinExistence type="predicted"/>
<dbReference type="RefSeq" id="WP_122135032.1">
    <property type="nucleotide sequence ID" value="NZ_CAXSLD010000006.1"/>
</dbReference>
<dbReference type="Proteomes" id="UP000491168">
    <property type="component" value="Unassembled WGS sequence"/>
</dbReference>
<evidence type="ECO:0000313" key="1">
    <source>
        <dbReference type="EMBL" id="KAA5494566.1"/>
    </source>
</evidence>
<reference evidence="1 8" key="2">
    <citation type="journal article" date="2019" name="Nat. Med.">
        <title>A library of human gut bacterial isolates paired with longitudinal multiomics data enables mechanistic microbiome research.</title>
        <authorList>
            <person name="Poyet M."/>
            <person name="Groussin M."/>
            <person name="Gibbons S.M."/>
            <person name="Avila-Pacheco J."/>
            <person name="Jiang X."/>
            <person name="Kearney S.M."/>
            <person name="Perrotta A.R."/>
            <person name="Berdy B."/>
            <person name="Zhao S."/>
            <person name="Lieberman T.D."/>
            <person name="Swanson P.K."/>
            <person name="Smith M."/>
            <person name="Roesemann S."/>
            <person name="Alexander J.E."/>
            <person name="Rich S.A."/>
            <person name="Livny J."/>
            <person name="Vlamakis H."/>
            <person name="Clish C."/>
            <person name="Bullock K."/>
            <person name="Deik A."/>
            <person name="Scott J."/>
            <person name="Pierce K.A."/>
            <person name="Xavier R.J."/>
            <person name="Alm E.J."/>
        </authorList>
    </citation>
    <scope>NUCLEOTIDE SEQUENCE [LARGE SCALE GENOMIC DNA]</scope>
    <source>
        <strain evidence="1 8">BIOML-A21</strain>
    </source>
</reference>
<dbReference type="EMBL" id="QRKD01000075">
    <property type="protein sequence ID" value="RHH83233.1"/>
    <property type="molecule type" value="Genomic_DNA"/>
</dbReference>
<dbReference type="Proteomes" id="UP000283512">
    <property type="component" value="Unassembled WGS sequence"/>
</dbReference>
<evidence type="ECO:0000313" key="6">
    <source>
        <dbReference type="Proteomes" id="UP000284431"/>
    </source>
</evidence>
<sequence length="97" mass="11520">MEIEVLNKKNNYYELYHVYEDKALGDKVVKFIGLFSSTQNAWKAIKALRHQPGFCLHSQKCFKLSNIVSIGNYEWKEGFCTVEEAFEYQKRIFRDDE</sequence>
<name>A0A414YAR8_9BACE</name>
<dbReference type="EMBL" id="QSJD01000086">
    <property type="protein sequence ID" value="RHD38896.1"/>
    <property type="molecule type" value="Genomic_DNA"/>
</dbReference>
<evidence type="ECO:0000313" key="3">
    <source>
        <dbReference type="EMBL" id="RHD38896.1"/>
    </source>
</evidence>
<dbReference type="Proteomes" id="UP000284689">
    <property type="component" value="Unassembled WGS sequence"/>
</dbReference>
<gene>
    <name evidence="4" type="ORF">DW190_23010</name>
    <name evidence="3" type="ORF">DW794_22565</name>
    <name evidence="2" type="ORF">DXA49_22805</name>
    <name evidence="1" type="ORF">F2Y35_03040</name>
</gene>
<dbReference type="EMBL" id="VVYF01000003">
    <property type="protein sequence ID" value="KAA5494566.1"/>
    <property type="molecule type" value="Genomic_DNA"/>
</dbReference>
<evidence type="ECO:0000313" key="4">
    <source>
        <dbReference type="EMBL" id="RHH83233.1"/>
    </source>
</evidence>
<evidence type="ECO:0000313" key="7">
    <source>
        <dbReference type="Proteomes" id="UP000284689"/>
    </source>
</evidence>
<dbReference type="Proteomes" id="UP000284431">
    <property type="component" value="Unassembled WGS sequence"/>
</dbReference>
<comment type="caution">
    <text evidence="4">The sequence shown here is derived from an EMBL/GenBank/DDBJ whole genome shotgun (WGS) entry which is preliminary data.</text>
</comment>
<evidence type="ECO:0000313" key="5">
    <source>
        <dbReference type="Proteomes" id="UP000283512"/>
    </source>
</evidence>
<reference evidence="5 6" key="1">
    <citation type="submission" date="2018-08" db="EMBL/GenBank/DDBJ databases">
        <title>A genome reference for cultivated species of the human gut microbiota.</title>
        <authorList>
            <person name="Zou Y."/>
            <person name="Xue W."/>
            <person name="Luo G."/>
        </authorList>
    </citation>
    <scope>NUCLEOTIDE SEQUENCE [LARGE SCALE GENOMIC DNA]</scope>
    <source>
        <strain evidence="4 5">AM16-49B</strain>
        <strain evidence="3 7">AM31-16AC</strain>
        <strain evidence="2 6">OF02-6LB</strain>
    </source>
</reference>
<dbReference type="AlphaFoldDB" id="A0A414YAR8"/>
<evidence type="ECO:0000313" key="8">
    <source>
        <dbReference type="Proteomes" id="UP000491168"/>
    </source>
</evidence>
<dbReference type="EMBL" id="QSCS01000079">
    <property type="protein sequence ID" value="RGY19610.1"/>
    <property type="molecule type" value="Genomic_DNA"/>
</dbReference>
<organism evidence="4 5">
    <name type="scientific">Bacteroides caccae</name>
    <dbReference type="NCBI Taxonomy" id="47678"/>
    <lineage>
        <taxon>Bacteria</taxon>
        <taxon>Pseudomonadati</taxon>
        <taxon>Bacteroidota</taxon>
        <taxon>Bacteroidia</taxon>
        <taxon>Bacteroidales</taxon>
        <taxon>Bacteroidaceae</taxon>
        <taxon>Bacteroides</taxon>
    </lineage>
</organism>
<protein>
    <submittedName>
        <fullName evidence="4">Uncharacterized protein</fullName>
    </submittedName>
</protein>
<accession>A0A414YAR8</accession>
<evidence type="ECO:0000313" key="2">
    <source>
        <dbReference type="EMBL" id="RGY19610.1"/>
    </source>
</evidence>